<evidence type="ECO:0000313" key="4">
    <source>
        <dbReference type="EMBL" id="RFA08263.1"/>
    </source>
</evidence>
<dbReference type="SUPFAM" id="SSF50129">
    <property type="entry name" value="GroES-like"/>
    <property type="match status" value="1"/>
</dbReference>
<dbReference type="InterPro" id="IPR011032">
    <property type="entry name" value="GroES-like_sf"/>
</dbReference>
<dbReference type="EMBL" id="NBWZ01000001">
    <property type="protein sequence ID" value="RFA08263.1"/>
    <property type="molecule type" value="Genomic_DNA"/>
</dbReference>
<gene>
    <name evidence="4" type="ORF">B7R54_02750</name>
</gene>
<evidence type="ECO:0000259" key="3">
    <source>
        <dbReference type="SMART" id="SM00829"/>
    </source>
</evidence>
<dbReference type="InterPro" id="IPR013149">
    <property type="entry name" value="ADH-like_C"/>
</dbReference>
<comment type="caution">
    <text evidence="4">The sequence shown here is derived from an EMBL/GenBank/DDBJ whole genome shotgun (WGS) entry which is preliminary data.</text>
</comment>
<dbReference type="InterPro" id="IPR014189">
    <property type="entry name" value="Quinone_OxRdtase_PIG3"/>
</dbReference>
<dbReference type="CDD" id="cd05276">
    <property type="entry name" value="p53_inducible_oxidoreductase"/>
    <property type="match status" value="1"/>
</dbReference>
<dbReference type="SUPFAM" id="SSF51735">
    <property type="entry name" value="NAD(P)-binding Rossmann-fold domains"/>
    <property type="match status" value="1"/>
</dbReference>
<dbReference type="RefSeq" id="WP_116413676.1">
    <property type="nucleotide sequence ID" value="NZ_NBWZ01000001.1"/>
</dbReference>
<evidence type="ECO:0000313" key="5">
    <source>
        <dbReference type="Proteomes" id="UP000256486"/>
    </source>
</evidence>
<accession>A0A3E0VFD7</accession>
<proteinExistence type="predicted"/>
<evidence type="ECO:0000256" key="1">
    <source>
        <dbReference type="ARBA" id="ARBA00022857"/>
    </source>
</evidence>
<dbReference type="InterPro" id="IPR036291">
    <property type="entry name" value="NAD(P)-bd_dom_sf"/>
</dbReference>
<dbReference type="PANTHER" id="PTHR48106">
    <property type="entry name" value="QUINONE OXIDOREDUCTASE PIG3-RELATED"/>
    <property type="match status" value="1"/>
</dbReference>
<dbReference type="Gene3D" id="3.90.180.10">
    <property type="entry name" value="Medium-chain alcohol dehydrogenases, catalytic domain"/>
    <property type="match status" value="1"/>
</dbReference>
<sequence>MKAVIIQQPGDASVLKLAEVDEPVVQPGDVLVGIVAAGVNRADVSQREGHYPPPPGAPEWPGLEVSGLVLQLGEGVTGLQVGDRVAALLSGGGYAERVSVPAGQVLKLPSNIDLVDGAALVEVAATVWSNVFLLGDLRAGETLLVHGGSSGIGTMAIQLAKARGARVAVTAGSAEKLAACKELGADILINYRDEDFAERLRADGVSAHVILDSIGGSYLEKNISVLAMDGHIVNIGNLSGEAGALNFGRLMMKRGAIHATSLRGRSAAGKAAIVDSVRENVWPLVADGRVRPIVAARFPLAEAGAAHRLMEGSTHIGKILLVV</sequence>
<keyword evidence="5" id="KW-1185">Reference proteome</keyword>
<dbReference type="Gene3D" id="3.40.50.720">
    <property type="entry name" value="NAD(P)-binding Rossmann-like Domain"/>
    <property type="match status" value="1"/>
</dbReference>
<dbReference type="NCBIfam" id="TIGR02824">
    <property type="entry name" value="quinone_pig3"/>
    <property type="match status" value="1"/>
</dbReference>
<protein>
    <submittedName>
        <fullName evidence="4">NADPH:quinone oxidoreductase</fullName>
    </submittedName>
</protein>
<name>A0A3E0VFD7_9MICO</name>
<organism evidence="4 5">
    <name type="scientific">Subtercola boreus</name>
    <dbReference type="NCBI Taxonomy" id="120213"/>
    <lineage>
        <taxon>Bacteria</taxon>
        <taxon>Bacillati</taxon>
        <taxon>Actinomycetota</taxon>
        <taxon>Actinomycetes</taxon>
        <taxon>Micrococcales</taxon>
        <taxon>Microbacteriaceae</taxon>
        <taxon>Subtercola</taxon>
    </lineage>
</organism>
<dbReference type="InterPro" id="IPR020843">
    <property type="entry name" value="ER"/>
</dbReference>
<reference evidence="4 5" key="1">
    <citation type="submission" date="2017-04" db="EMBL/GenBank/DDBJ databases">
        <title>Comparative genome analysis of Subtercola boreus.</title>
        <authorList>
            <person name="Cho Y.-J."/>
            <person name="Cho A."/>
            <person name="Kim O.-S."/>
            <person name="Lee J.-I."/>
        </authorList>
    </citation>
    <scope>NUCLEOTIDE SEQUENCE [LARGE SCALE GENOMIC DNA]</scope>
    <source>
        <strain evidence="4 5">K300</strain>
    </source>
</reference>
<keyword evidence="1" id="KW-0521">NADP</keyword>
<dbReference type="Proteomes" id="UP000256486">
    <property type="component" value="Unassembled WGS sequence"/>
</dbReference>
<dbReference type="Pfam" id="PF00107">
    <property type="entry name" value="ADH_zinc_N"/>
    <property type="match status" value="1"/>
</dbReference>
<dbReference type="InterPro" id="IPR013154">
    <property type="entry name" value="ADH-like_N"/>
</dbReference>
<dbReference type="OrthoDB" id="9780520at2"/>
<dbReference type="PANTHER" id="PTHR48106:SF8">
    <property type="entry name" value="OS02G0805600 PROTEIN"/>
    <property type="match status" value="1"/>
</dbReference>
<dbReference type="AlphaFoldDB" id="A0A3E0VFD7"/>
<dbReference type="Pfam" id="PF08240">
    <property type="entry name" value="ADH_N"/>
    <property type="match status" value="1"/>
</dbReference>
<dbReference type="GO" id="GO:0070402">
    <property type="term" value="F:NADPH binding"/>
    <property type="evidence" value="ECO:0007669"/>
    <property type="project" value="TreeGrafter"/>
</dbReference>
<feature type="domain" description="Enoyl reductase (ER)" evidence="3">
    <location>
        <begin position="10"/>
        <end position="321"/>
    </location>
</feature>
<evidence type="ECO:0000256" key="2">
    <source>
        <dbReference type="ARBA" id="ARBA00023002"/>
    </source>
</evidence>
<dbReference type="SMART" id="SM00829">
    <property type="entry name" value="PKS_ER"/>
    <property type="match status" value="1"/>
</dbReference>
<dbReference type="GO" id="GO:0016651">
    <property type="term" value="F:oxidoreductase activity, acting on NAD(P)H"/>
    <property type="evidence" value="ECO:0007669"/>
    <property type="project" value="TreeGrafter"/>
</dbReference>
<keyword evidence="2" id="KW-0560">Oxidoreductase</keyword>